<reference evidence="2 3" key="1">
    <citation type="submission" date="2024-01" db="EMBL/GenBank/DDBJ databases">
        <title>The genomes of 5 underutilized Papilionoideae crops provide insights into root nodulation and disease resistance.</title>
        <authorList>
            <person name="Yuan L."/>
        </authorList>
    </citation>
    <scope>NUCLEOTIDE SEQUENCE [LARGE SCALE GENOMIC DNA]</scope>
    <source>
        <strain evidence="2">LY-2023</strain>
        <tissue evidence="2">Leaf</tissue>
    </source>
</reference>
<evidence type="ECO:0000313" key="2">
    <source>
        <dbReference type="EMBL" id="KAK7311047.1"/>
    </source>
</evidence>
<comment type="caution">
    <text evidence="2">The sequence shown here is derived from an EMBL/GenBank/DDBJ whole genome shotgun (WGS) entry which is preliminary data.</text>
</comment>
<name>A0AAN9K7N1_CLITE</name>
<evidence type="ECO:0000313" key="3">
    <source>
        <dbReference type="Proteomes" id="UP001359559"/>
    </source>
</evidence>
<accession>A0AAN9K7N1</accession>
<proteinExistence type="predicted"/>
<organism evidence="2 3">
    <name type="scientific">Clitoria ternatea</name>
    <name type="common">Butterfly pea</name>
    <dbReference type="NCBI Taxonomy" id="43366"/>
    <lineage>
        <taxon>Eukaryota</taxon>
        <taxon>Viridiplantae</taxon>
        <taxon>Streptophyta</taxon>
        <taxon>Embryophyta</taxon>
        <taxon>Tracheophyta</taxon>
        <taxon>Spermatophyta</taxon>
        <taxon>Magnoliopsida</taxon>
        <taxon>eudicotyledons</taxon>
        <taxon>Gunneridae</taxon>
        <taxon>Pentapetalae</taxon>
        <taxon>rosids</taxon>
        <taxon>fabids</taxon>
        <taxon>Fabales</taxon>
        <taxon>Fabaceae</taxon>
        <taxon>Papilionoideae</taxon>
        <taxon>50 kb inversion clade</taxon>
        <taxon>NPAAA clade</taxon>
        <taxon>indigoferoid/millettioid clade</taxon>
        <taxon>Phaseoleae</taxon>
        <taxon>Clitoria</taxon>
    </lineage>
</organism>
<dbReference type="AlphaFoldDB" id="A0AAN9K7N1"/>
<gene>
    <name evidence="2" type="ORF">RJT34_08921</name>
</gene>
<feature type="region of interest" description="Disordered" evidence="1">
    <location>
        <begin position="20"/>
        <end position="41"/>
    </location>
</feature>
<evidence type="ECO:0000256" key="1">
    <source>
        <dbReference type="SAM" id="MobiDB-lite"/>
    </source>
</evidence>
<protein>
    <submittedName>
        <fullName evidence="2">Uncharacterized protein</fullName>
    </submittedName>
</protein>
<feature type="compositionally biased region" description="Basic and acidic residues" evidence="1">
    <location>
        <begin position="20"/>
        <end position="30"/>
    </location>
</feature>
<dbReference type="EMBL" id="JAYKXN010000002">
    <property type="protein sequence ID" value="KAK7311047.1"/>
    <property type="molecule type" value="Genomic_DNA"/>
</dbReference>
<sequence length="93" mass="10304">MYISGVTAIAVAKAKKLREKSKERCRENDTKNNVATNGKGKGITEAKGLISASKGNRRGTFTLFFFSLALLLYHSKASQPKHYITYQFETKGS</sequence>
<dbReference type="Proteomes" id="UP001359559">
    <property type="component" value="Unassembled WGS sequence"/>
</dbReference>
<keyword evidence="3" id="KW-1185">Reference proteome</keyword>